<keyword evidence="2" id="KW-1185">Reference proteome</keyword>
<evidence type="ECO:0000313" key="2">
    <source>
        <dbReference type="Proteomes" id="UP001500967"/>
    </source>
</evidence>
<proteinExistence type="predicted"/>
<dbReference type="EMBL" id="BAAAGX010000020">
    <property type="protein sequence ID" value="GAA0259270.1"/>
    <property type="molecule type" value="Genomic_DNA"/>
</dbReference>
<dbReference type="Proteomes" id="UP001500967">
    <property type="component" value="Unassembled WGS sequence"/>
</dbReference>
<accession>A0ABP3EFR2</accession>
<name>A0ABP3EFR2_9ACTN</name>
<reference evidence="2" key="1">
    <citation type="journal article" date="2019" name="Int. J. Syst. Evol. Microbiol.">
        <title>The Global Catalogue of Microorganisms (GCM) 10K type strain sequencing project: providing services to taxonomists for standard genome sequencing and annotation.</title>
        <authorList>
            <consortium name="The Broad Institute Genomics Platform"/>
            <consortium name="The Broad Institute Genome Sequencing Center for Infectious Disease"/>
            <person name="Wu L."/>
            <person name="Ma J."/>
        </authorList>
    </citation>
    <scope>NUCLEOTIDE SEQUENCE [LARGE SCALE GENOMIC DNA]</scope>
    <source>
        <strain evidence="2">JCM 10425</strain>
    </source>
</reference>
<organism evidence="1 2">
    <name type="scientific">Cryptosporangium japonicum</name>
    <dbReference type="NCBI Taxonomy" id="80872"/>
    <lineage>
        <taxon>Bacteria</taxon>
        <taxon>Bacillati</taxon>
        <taxon>Actinomycetota</taxon>
        <taxon>Actinomycetes</taxon>
        <taxon>Cryptosporangiales</taxon>
        <taxon>Cryptosporangiaceae</taxon>
        <taxon>Cryptosporangium</taxon>
    </lineage>
</organism>
<evidence type="ECO:0000313" key="1">
    <source>
        <dbReference type="EMBL" id="GAA0259270.1"/>
    </source>
</evidence>
<gene>
    <name evidence="1" type="ORF">GCM10009539_50770</name>
</gene>
<comment type="caution">
    <text evidence="1">The sequence shown here is derived from an EMBL/GenBank/DDBJ whole genome shotgun (WGS) entry which is preliminary data.</text>
</comment>
<sequence>MTSSAVAGVTRPDLADARRAVERIYGPQAPGIWAELLSTARLHGTETDPGAIDRLLDAMRSAAPVTALCGEALAIRLASYDRLAQVYELMRSSAP</sequence>
<protein>
    <submittedName>
        <fullName evidence="1">Uncharacterized protein</fullName>
    </submittedName>
</protein>